<feature type="transmembrane region" description="Helical" evidence="6">
    <location>
        <begin position="12"/>
        <end position="29"/>
    </location>
</feature>
<evidence type="ECO:0000256" key="4">
    <source>
        <dbReference type="ARBA" id="ARBA00022989"/>
    </source>
</evidence>
<dbReference type="GO" id="GO:0017004">
    <property type="term" value="P:cytochrome complex assembly"/>
    <property type="evidence" value="ECO:0007669"/>
    <property type="project" value="UniProtKB-KW"/>
</dbReference>
<dbReference type="EMBL" id="UOFP01000028">
    <property type="protein sequence ID" value="VAW84123.1"/>
    <property type="molecule type" value="Genomic_DNA"/>
</dbReference>
<keyword evidence="3" id="KW-0201">Cytochrome c-type biogenesis</keyword>
<keyword evidence="4 6" id="KW-1133">Transmembrane helix</keyword>
<feature type="transmembrane region" description="Helical" evidence="6">
    <location>
        <begin position="80"/>
        <end position="101"/>
    </location>
</feature>
<feature type="transmembrane region" description="Helical" evidence="6">
    <location>
        <begin position="147"/>
        <end position="169"/>
    </location>
</feature>
<dbReference type="AlphaFoldDB" id="A0A3B0Z7E7"/>
<evidence type="ECO:0000256" key="2">
    <source>
        <dbReference type="ARBA" id="ARBA00022692"/>
    </source>
</evidence>
<dbReference type="GO" id="GO:0020037">
    <property type="term" value="F:heme binding"/>
    <property type="evidence" value="ECO:0007669"/>
    <property type="project" value="InterPro"/>
</dbReference>
<proteinExistence type="predicted"/>
<organism evidence="8">
    <name type="scientific">hydrothermal vent metagenome</name>
    <dbReference type="NCBI Taxonomy" id="652676"/>
    <lineage>
        <taxon>unclassified sequences</taxon>
        <taxon>metagenomes</taxon>
        <taxon>ecological metagenomes</taxon>
    </lineage>
</organism>
<feature type="transmembrane region" description="Helical" evidence="6">
    <location>
        <begin position="108"/>
        <end position="127"/>
    </location>
</feature>
<dbReference type="PANTHER" id="PTHR30071:SF1">
    <property type="entry name" value="CYTOCHROME B_B6 PROTEIN-RELATED"/>
    <property type="match status" value="1"/>
</dbReference>
<dbReference type="InterPro" id="IPR045062">
    <property type="entry name" value="Cyt_c_biogenesis_CcsA/CcmC"/>
</dbReference>
<feature type="transmembrane region" description="Helical" evidence="6">
    <location>
        <begin position="50"/>
        <end position="68"/>
    </location>
</feature>
<dbReference type="PANTHER" id="PTHR30071">
    <property type="entry name" value="HEME EXPORTER PROTEIN C"/>
    <property type="match status" value="1"/>
</dbReference>
<dbReference type="Pfam" id="PF01578">
    <property type="entry name" value="Cytochrom_C_asm"/>
    <property type="match status" value="1"/>
</dbReference>
<keyword evidence="2 6" id="KW-0812">Transmembrane</keyword>
<evidence type="ECO:0000256" key="3">
    <source>
        <dbReference type="ARBA" id="ARBA00022748"/>
    </source>
</evidence>
<sequence>MVLAAELPWLWSSLLALAFSTGAAIWGMLPRYNYDGALTEESSSARFESFVLWSLLLSIVLMTIAMGVRWDRIGHGPFVSLFELLMSQIWSLSIFYVVIYWRAPSLRGTSVIIFPALWVLGSWVLVLDPTASFYPATYYNNWKWAHVLFGKVFLGAALFGVGLAGIILLRQTRAAKLFSKMPSSAVLDHIAWRFMMLALIFDSLMLIAGAVWAQDAWGRYWQWDELETSSFLNWLYLGAIIHLRMTYRIPLQVGAWLVIGVFVFAFLTYFGMPYFSPSAHKGVV</sequence>
<keyword evidence="5 6" id="KW-0472">Membrane</keyword>
<feature type="transmembrane region" description="Helical" evidence="6">
    <location>
        <begin position="254"/>
        <end position="275"/>
    </location>
</feature>
<dbReference type="InterPro" id="IPR002541">
    <property type="entry name" value="Cyt_c_assembly"/>
</dbReference>
<dbReference type="GO" id="GO:0005886">
    <property type="term" value="C:plasma membrane"/>
    <property type="evidence" value="ECO:0007669"/>
    <property type="project" value="TreeGrafter"/>
</dbReference>
<evidence type="ECO:0000313" key="8">
    <source>
        <dbReference type="EMBL" id="VAW84123.1"/>
    </source>
</evidence>
<evidence type="ECO:0000256" key="1">
    <source>
        <dbReference type="ARBA" id="ARBA00004141"/>
    </source>
</evidence>
<feature type="domain" description="Cytochrome c assembly protein" evidence="7">
    <location>
        <begin position="80"/>
        <end position="274"/>
    </location>
</feature>
<evidence type="ECO:0000259" key="7">
    <source>
        <dbReference type="Pfam" id="PF01578"/>
    </source>
</evidence>
<evidence type="ECO:0000256" key="6">
    <source>
        <dbReference type="SAM" id="Phobius"/>
    </source>
</evidence>
<gene>
    <name evidence="8" type="ORF">MNBD_GAMMA18-258</name>
</gene>
<comment type="subcellular location">
    <subcellularLocation>
        <location evidence="1">Membrane</location>
        <topology evidence="1">Multi-pass membrane protein</topology>
    </subcellularLocation>
</comment>
<name>A0A3B0Z7E7_9ZZZZ</name>
<accession>A0A3B0Z7E7</accession>
<reference evidence="8" key="1">
    <citation type="submission" date="2018-06" db="EMBL/GenBank/DDBJ databases">
        <authorList>
            <person name="Zhirakovskaya E."/>
        </authorList>
    </citation>
    <scope>NUCLEOTIDE SEQUENCE</scope>
</reference>
<evidence type="ECO:0000256" key="5">
    <source>
        <dbReference type="ARBA" id="ARBA00023136"/>
    </source>
</evidence>
<feature type="transmembrane region" description="Helical" evidence="6">
    <location>
        <begin position="190"/>
        <end position="211"/>
    </location>
</feature>
<protein>
    <submittedName>
        <fullName evidence="8">Cytochrome c-type biogenesis protein CcsA/ResC</fullName>
    </submittedName>
</protein>